<dbReference type="SUPFAM" id="SSF64076">
    <property type="entry name" value="MTH938-like"/>
    <property type="match status" value="1"/>
</dbReference>
<dbReference type="STRING" id="45065.Lgee_1753"/>
<dbReference type="Pfam" id="PF04430">
    <property type="entry name" value="DUF498"/>
    <property type="match status" value="1"/>
</dbReference>
<evidence type="ECO:0000313" key="1">
    <source>
        <dbReference type="EMBL" id="KTC97432.1"/>
    </source>
</evidence>
<name>A0A0W0TPI2_9GAMM</name>
<accession>A0A0W0TPI2</accession>
<dbReference type="InterPro" id="IPR007523">
    <property type="entry name" value="NDUFAF3/AAMDC"/>
</dbReference>
<dbReference type="EMBL" id="LNYC01000070">
    <property type="protein sequence ID" value="KTC97432.1"/>
    <property type="molecule type" value="Genomic_DNA"/>
</dbReference>
<proteinExistence type="predicted"/>
<reference evidence="1 2" key="1">
    <citation type="submission" date="2015-11" db="EMBL/GenBank/DDBJ databases">
        <title>Genomic analysis of 38 Legionella species identifies large and diverse effector repertoires.</title>
        <authorList>
            <person name="Burstein D."/>
            <person name="Amaro F."/>
            <person name="Zusman T."/>
            <person name="Lifshitz Z."/>
            <person name="Cohen O."/>
            <person name="Gilbert J.A."/>
            <person name="Pupko T."/>
            <person name="Shuman H.A."/>
            <person name="Segal G."/>
        </authorList>
    </citation>
    <scope>NUCLEOTIDE SEQUENCE [LARGE SCALE GENOMIC DNA]</scope>
    <source>
        <strain evidence="1 2">ATCC 49504</strain>
    </source>
</reference>
<dbReference type="PANTHER" id="PTHR21192:SF2">
    <property type="entry name" value="NADH DEHYDROGENASE [UBIQUINONE] 1 ALPHA SUBCOMPLEX ASSEMBLY FACTOR 3"/>
    <property type="match status" value="1"/>
</dbReference>
<dbReference type="OrthoDB" id="9800373at2"/>
<sequence length="124" mass="13576">MHLHQESRDPHTITGYSDNLIQVAEQSFTESVLIGTYTIHYPWNVQALSGLSTETLEPVLSTPLEILLIGHDETGVLAPMPLQQWLAANRIGFECMSIGAACRTFNVLLSEGRQVAVGFLLPSA</sequence>
<keyword evidence="2" id="KW-1185">Reference proteome</keyword>
<gene>
    <name evidence="1" type="ORF">Lgee_1753</name>
</gene>
<protein>
    <submittedName>
        <fullName evidence="1">Uncharacterized protein</fullName>
    </submittedName>
</protein>
<dbReference type="PATRIC" id="fig|45065.4.peg.1904"/>
<dbReference type="PANTHER" id="PTHR21192">
    <property type="entry name" value="NUCLEAR PROTEIN E3-3"/>
    <property type="match status" value="1"/>
</dbReference>
<evidence type="ECO:0000313" key="2">
    <source>
        <dbReference type="Proteomes" id="UP000054785"/>
    </source>
</evidence>
<dbReference type="Proteomes" id="UP000054785">
    <property type="component" value="Unassembled WGS sequence"/>
</dbReference>
<comment type="caution">
    <text evidence="1">The sequence shown here is derived from an EMBL/GenBank/DDBJ whole genome shotgun (WGS) entry which is preliminary data.</text>
</comment>
<dbReference type="Gene3D" id="3.40.1230.10">
    <property type="entry name" value="MTH938-like"/>
    <property type="match status" value="1"/>
</dbReference>
<dbReference type="RefSeq" id="WP_028387152.1">
    <property type="nucleotide sequence ID" value="NZ_CAAAHN010000003.1"/>
</dbReference>
<organism evidence="1 2">
    <name type="scientific">Legionella geestiana</name>
    <dbReference type="NCBI Taxonomy" id="45065"/>
    <lineage>
        <taxon>Bacteria</taxon>
        <taxon>Pseudomonadati</taxon>
        <taxon>Pseudomonadota</taxon>
        <taxon>Gammaproteobacteria</taxon>
        <taxon>Legionellales</taxon>
        <taxon>Legionellaceae</taxon>
        <taxon>Legionella</taxon>
    </lineage>
</organism>
<dbReference type="AlphaFoldDB" id="A0A0W0TPI2"/>
<dbReference type="InterPro" id="IPR036748">
    <property type="entry name" value="MTH938-like_sf"/>
</dbReference>